<protein>
    <submittedName>
        <fullName evidence="1">Uncharacterized protein</fullName>
    </submittedName>
</protein>
<organism evidence="1 2">
    <name type="scientific">Mycena metata</name>
    <dbReference type="NCBI Taxonomy" id="1033252"/>
    <lineage>
        <taxon>Eukaryota</taxon>
        <taxon>Fungi</taxon>
        <taxon>Dikarya</taxon>
        <taxon>Basidiomycota</taxon>
        <taxon>Agaricomycotina</taxon>
        <taxon>Agaricomycetes</taxon>
        <taxon>Agaricomycetidae</taxon>
        <taxon>Agaricales</taxon>
        <taxon>Marasmiineae</taxon>
        <taxon>Mycenaceae</taxon>
        <taxon>Mycena</taxon>
    </lineage>
</organism>
<comment type="caution">
    <text evidence="1">The sequence shown here is derived from an EMBL/GenBank/DDBJ whole genome shotgun (WGS) entry which is preliminary data.</text>
</comment>
<reference evidence="1" key="1">
    <citation type="submission" date="2023-03" db="EMBL/GenBank/DDBJ databases">
        <title>Massive genome expansion in bonnet fungi (Mycena s.s.) driven by repeated elements and novel gene families across ecological guilds.</title>
        <authorList>
            <consortium name="Lawrence Berkeley National Laboratory"/>
            <person name="Harder C.B."/>
            <person name="Miyauchi S."/>
            <person name="Viragh M."/>
            <person name="Kuo A."/>
            <person name="Thoen E."/>
            <person name="Andreopoulos B."/>
            <person name="Lu D."/>
            <person name="Skrede I."/>
            <person name="Drula E."/>
            <person name="Henrissat B."/>
            <person name="Morin E."/>
            <person name="Kohler A."/>
            <person name="Barry K."/>
            <person name="LaButti K."/>
            <person name="Morin E."/>
            <person name="Salamov A."/>
            <person name="Lipzen A."/>
            <person name="Mereny Z."/>
            <person name="Hegedus B."/>
            <person name="Baldrian P."/>
            <person name="Stursova M."/>
            <person name="Weitz H."/>
            <person name="Taylor A."/>
            <person name="Grigoriev I.V."/>
            <person name="Nagy L.G."/>
            <person name="Martin F."/>
            <person name="Kauserud H."/>
        </authorList>
    </citation>
    <scope>NUCLEOTIDE SEQUENCE</scope>
    <source>
        <strain evidence="1">CBHHK182m</strain>
    </source>
</reference>
<evidence type="ECO:0000313" key="1">
    <source>
        <dbReference type="EMBL" id="KAJ7699400.1"/>
    </source>
</evidence>
<sequence>MLGFPFEIFMLVLEHTCGTYFQHMKDFIDARSLIMSVCMFWHDVVLEHGQFWTQYHIMPGKRYVDILDWTSHFNNHPVDLTVTVHLDSTPLPLVTSASSRASHVGRLTIRETAVEAARHAGRCERLHITGHEITALPTFMECIRDSDGAHLDVLSTARIVSSDVNAVEYHKLAHPIFGSHLPRLRFIRLLAFVLSWTELFYYPEAIYLVFHQVIGSSMIPTWRQLAAVLLSAPKLRRLSLRHFSCATFSGYIHRDVLASCRYSPTSVVQSPPHQRDVFHFVWALRPPPRYRRHVLLLAQAGAPKFIRRKSFVHRGLDSRKSGQLHFALLREVSVGDCPLRLIADFVWFRKVLGSPIDLLNIHDLPDFDLPVESWIAEDVGEMVMDPPYDFRDAWIWHNY</sequence>
<accession>A0AAD7GQ84</accession>
<gene>
    <name evidence="1" type="ORF">B0H16DRAFT_1484218</name>
</gene>
<dbReference type="AlphaFoldDB" id="A0AAD7GQ84"/>
<evidence type="ECO:0000313" key="2">
    <source>
        <dbReference type="Proteomes" id="UP001215598"/>
    </source>
</evidence>
<name>A0AAD7GQ84_9AGAR</name>
<proteinExistence type="predicted"/>
<keyword evidence="2" id="KW-1185">Reference proteome</keyword>
<dbReference type="EMBL" id="JARKIB010000574">
    <property type="protein sequence ID" value="KAJ7699400.1"/>
    <property type="molecule type" value="Genomic_DNA"/>
</dbReference>
<dbReference type="Proteomes" id="UP001215598">
    <property type="component" value="Unassembled WGS sequence"/>
</dbReference>